<comment type="caution">
    <text evidence="1">The sequence shown here is derived from an EMBL/GenBank/DDBJ whole genome shotgun (WGS) entry which is preliminary data.</text>
</comment>
<organism evidence="1 2">
    <name type="scientific">Streblomastix strix</name>
    <dbReference type="NCBI Taxonomy" id="222440"/>
    <lineage>
        <taxon>Eukaryota</taxon>
        <taxon>Metamonada</taxon>
        <taxon>Preaxostyla</taxon>
        <taxon>Oxymonadida</taxon>
        <taxon>Streblomastigidae</taxon>
        <taxon>Streblomastix</taxon>
    </lineage>
</organism>
<evidence type="ECO:0000313" key="1">
    <source>
        <dbReference type="EMBL" id="KAA6364796.1"/>
    </source>
</evidence>
<sequence length="332" mass="37145">MAEELHTFKVLKPLGFDISQCQMLNSFVTTGKYALLGLASKIRNRDVNIAPSLVYAIESLPSVYIERDIENVTLEVDRGCNVQTEMIDASFEVYGVIDSGCVSNDQIMKGHLNITEGVGITQDAPTECSETLTGYKYQPIKDGILAQIYQQSVQSTKDLISRTGPLLISTLSEPWTGSNLNAIIIGWTDTDWIIWKQERILNWGENADYQYIEDTVPFTDSLQQELQFEVWFFYVPEQNKCVPISDTTLIECPCQTTDDPRTDKCQSPVDEPEQPCVPTKDTTLDECGCLEKDDPRADTLCKTEEKDSADSVRAALSSVVTFVLISAFVLFI</sequence>
<evidence type="ECO:0000313" key="2">
    <source>
        <dbReference type="Proteomes" id="UP000324800"/>
    </source>
</evidence>
<accession>A0A5J4U240</accession>
<proteinExistence type="predicted"/>
<reference evidence="1 2" key="1">
    <citation type="submission" date="2019-03" db="EMBL/GenBank/DDBJ databases">
        <title>Single cell metagenomics reveals metabolic interactions within the superorganism composed of flagellate Streblomastix strix and complex community of Bacteroidetes bacteria on its surface.</title>
        <authorList>
            <person name="Treitli S.C."/>
            <person name="Kolisko M."/>
            <person name="Husnik F."/>
            <person name="Keeling P."/>
            <person name="Hampl V."/>
        </authorList>
    </citation>
    <scope>NUCLEOTIDE SEQUENCE [LARGE SCALE GENOMIC DNA]</scope>
    <source>
        <strain evidence="1">ST1C</strain>
    </source>
</reference>
<dbReference type="AlphaFoldDB" id="A0A5J4U240"/>
<protein>
    <submittedName>
        <fullName evidence="1">Uncharacterized protein</fullName>
    </submittedName>
</protein>
<gene>
    <name evidence="1" type="ORF">EZS28_039677</name>
</gene>
<dbReference type="Proteomes" id="UP000324800">
    <property type="component" value="Unassembled WGS sequence"/>
</dbReference>
<name>A0A5J4U240_9EUKA</name>
<dbReference type="EMBL" id="SNRW01021211">
    <property type="protein sequence ID" value="KAA6364796.1"/>
    <property type="molecule type" value="Genomic_DNA"/>
</dbReference>